<keyword evidence="3" id="KW-1185">Reference proteome</keyword>
<dbReference type="EMBL" id="JBHSLC010000081">
    <property type="protein sequence ID" value="MFC5358075.1"/>
    <property type="molecule type" value="Genomic_DNA"/>
</dbReference>
<dbReference type="Proteomes" id="UP001596166">
    <property type="component" value="Unassembled WGS sequence"/>
</dbReference>
<evidence type="ECO:0000259" key="1">
    <source>
        <dbReference type="Pfam" id="PF10547"/>
    </source>
</evidence>
<dbReference type="PRINTS" id="PR01994">
    <property type="entry name" value="ANTIREPRESSR"/>
</dbReference>
<organism evidence="2 3">
    <name type="scientific">Azospirillum himalayense</name>
    <dbReference type="NCBI Taxonomy" id="654847"/>
    <lineage>
        <taxon>Bacteria</taxon>
        <taxon>Pseudomonadati</taxon>
        <taxon>Pseudomonadota</taxon>
        <taxon>Alphaproteobacteria</taxon>
        <taxon>Rhodospirillales</taxon>
        <taxon>Azospirillaceae</taxon>
        <taxon>Azospirillum</taxon>
    </lineage>
</organism>
<dbReference type="InterPro" id="IPR018875">
    <property type="entry name" value="Antirepressor_Ant_N"/>
</dbReference>
<protein>
    <submittedName>
        <fullName evidence="2">Phage antirepressor N-terminal domain-containing protein</fullName>
    </submittedName>
</protein>
<accession>A0ABW0GAH4</accession>
<sequence length="184" mass="20526">MKHELTTVEFHGATLIAVRGETPAETLVAMKPVVEGMGLDWEEQRRKLHRHPVLASALTFATVQMPGDGQRREWAFLPLTRVNFWLATVQPGRVTNPATKAKVIEYQTECADVLFTHFFGKAAGVPVSLTQKLVLVREARLSGFSKAELQEMWIDLGLPATEGMKARVLRRQPDLFGSRPHGQA</sequence>
<reference evidence="3" key="1">
    <citation type="journal article" date="2019" name="Int. J. Syst. Evol. Microbiol.">
        <title>The Global Catalogue of Microorganisms (GCM) 10K type strain sequencing project: providing services to taxonomists for standard genome sequencing and annotation.</title>
        <authorList>
            <consortium name="The Broad Institute Genomics Platform"/>
            <consortium name="The Broad Institute Genome Sequencing Center for Infectious Disease"/>
            <person name="Wu L."/>
            <person name="Ma J."/>
        </authorList>
    </citation>
    <scope>NUCLEOTIDE SEQUENCE [LARGE SCALE GENOMIC DNA]</scope>
    <source>
        <strain evidence="3">CCUG 58760</strain>
    </source>
</reference>
<name>A0ABW0GAH4_9PROT</name>
<feature type="domain" description="Antirepressor protein ant N-terminal" evidence="1">
    <location>
        <begin position="7"/>
        <end position="122"/>
    </location>
</feature>
<dbReference type="Pfam" id="PF10547">
    <property type="entry name" value="P22_AR_N"/>
    <property type="match status" value="1"/>
</dbReference>
<evidence type="ECO:0000313" key="2">
    <source>
        <dbReference type="EMBL" id="MFC5358075.1"/>
    </source>
</evidence>
<comment type="caution">
    <text evidence="2">The sequence shown here is derived from an EMBL/GenBank/DDBJ whole genome shotgun (WGS) entry which is preliminary data.</text>
</comment>
<evidence type="ECO:0000313" key="3">
    <source>
        <dbReference type="Proteomes" id="UP001596166"/>
    </source>
</evidence>
<dbReference type="RefSeq" id="WP_376997762.1">
    <property type="nucleotide sequence ID" value="NZ_JBHSLC010000081.1"/>
</dbReference>
<gene>
    <name evidence="2" type="ORF">ACFPMG_24105</name>
</gene>
<proteinExistence type="predicted"/>